<sequence>MEPHSDLSPLQRDVLKAFFEREREFFLTGGAALTGYHLHHRTTDDLDLFALEMATFERGPYVIKDVARALGAELSVRQDAPGFKRYTLKRHDEVLVVDLVLDQVKQVHAEKPEYAGVRVDPPDEILANKLTALVARSEERDLVDVLFLERAGYRVEDALAKALAKDGGCTGDAGVAPLRARDSRWLDSARENYARRTSRLPQGSRGSAPPGGGSSPQMSV</sequence>
<evidence type="ECO:0000313" key="2">
    <source>
        <dbReference type="EMBL" id="WXB15378.1"/>
    </source>
</evidence>
<dbReference type="RefSeq" id="WP_394825004.1">
    <property type="nucleotide sequence ID" value="NZ_CP089984.1"/>
</dbReference>
<dbReference type="InterPro" id="IPR014942">
    <property type="entry name" value="AbiEii"/>
</dbReference>
<reference evidence="2 3" key="1">
    <citation type="submission" date="2021-12" db="EMBL/GenBank/DDBJ databases">
        <title>Discovery of the Pendulisporaceae a myxobacterial family with distinct sporulation behavior and unique specialized metabolism.</title>
        <authorList>
            <person name="Garcia R."/>
            <person name="Popoff A."/>
            <person name="Bader C.D."/>
            <person name="Loehr J."/>
            <person name="Walesch S."/>
            <person name="Walt C."/>
            <person name="Boldt J."/>
            <person name="Bunk B."/>
            <person name="Haeckl F.J.F.P.J."/>
            <person name="Gunesch A.P."/>
            <person name="Birkelbach J."/>
            <person name="Nuebel U."/>
            <person name="Pietschmann T."/>
            <person name="Bach T."/>
            <person name="Mueller R."/>
        </authorList>
    </citation>
    <scope>NUCLEOTIDE SEQUENCE [LARGE SCALE GENOMIC DNA]</scope>
    <source>
        <strain evidence="2 3">MSr11954</strain>
    </source>
</reference>
<proteinExistence type="predicted"/>
<dbReference type="EMBL" id="CP089984">
    <property type="protein sequence ID" value="WXB15378.1"/>
    <property type="molecule type" value="Genomic_DNA"/>
</dbReference>
<evidence type="ECO:0000256" key="1">
    <source>
        <dbReference type="SAM" id="MobiDB-lite"/>
    </source>
</evidence>
<keyword evidence="3" id="KW-1185">Reference proteome</keyword>
<evidence type="ECO:0000313" key="3">
    <source>
        <dbReference type="Proteomes" id="UP001370348"/>
    </source>
</evidence>
<name>A0ABZ2LWW5_9BACT</name>
<dbReference type="Pfam" id="PF08843">
    <property type="entry name" value="AbiEii"/>
    <property type="match status" value="1"/>
</dbReference>
<protein>
    <submittedName>
        <fullName evidence="2">Nucleotidyl transferase AbiEii/AbiGii toxin family protein</fullName>
    </submittedName>
</protein>
<feature type="region of interest" description="Disordered" evidence="1">
    <location>
        <begin position="190"/>
        <end position="220"/>
    </location>
</feature>
<dbReference type="GO" id="GO:0016740">
    <property type="term" value="F:transferase activity"/>
    <property type="evidence" value="ECO:0007669"/>
    <property type="project" value="UniProtKB-KW"/>
</dbReference>
<dbReference type="Proteomes" id="UP001370348">
    <property type="component" value="Chromosome"/>
</dbReference>
<keyword evidence="2" id="KW-0808">Transferase</keyword>
<gene>
    <name evidence="2" type="ORF">LZC94_47105</name>
</gene>
<organism evidence="2 3">
    <name type="scientific">Pendulispora albinea</name>
    <dbReference type="NCBI Taxonomy" id="2741071"/>
    <lineage>
        <taxon>Bacteria</taxon>
        <taxon>Pseudomonadati</taxon>
        <taxon>Myxococcota</taxon>
        <taxon>Myxococcia</taxon>
        <taxon>Myxococcales</taxon>
        <taxon>Sorangiineae</taxon>
        <taxon>Pendulisporaceae</taxon>
        <taxon>Pendulispora</taxon>
    </lineage>
</organism>
<accession>A0ABZ2LWW5</accession>